<name>A0A7E4ZYD6_PANRE</name>
<evidence type="ECO:0000256" key="1">
    <source>
        <dbReference type="SAM" id="Phobius"/>
    </source>
</evidence>
<sequence>MVEITIPPLTLKNCINYICLVIFAVCMAIYNYYYYKTQWELFINWLDTGSIHGNLTEPQPCICPPVNPQPDPVPALDHQHEEH</sequence>
<accession>A0A7E4ZYD6</accession>
<reference evidence="3" key="2">
    <citation type="submission" date="2020-10" db="UniProtKB">
        <authorList>
            <consortium name="WormBaseParasite"/>
        </authorList>
    </citation>
    <scope>IDENTIFICATION</scope>
</reference>
<dbReference type="Proteomes" id="UP000492821">
    <property type="component" value="Unassembled WGS sequence"/>
</dbReference>
<organism evidence="2 3">
    <name type="scientific">Panagrellus redivivus</name>
    <name type="common">Microworm</name>
    <dbReference type="NCBI Taxonomy" id="6233"/>
    <lineage>
        <taxon>Eukaryota</taxon>
        <taxon>Metazoa</taxon>
        <taxon>Ecdysozoa</taxon>
        <taxon>Nematoda</taxon>
        <taxon>Chromadorea</taxon>
        <taxon>Rhabditida</taxon>
        <taxon>Tylenchina</taxon>
        <taxon>Panagrolaimomorpha</taxon>
        <taxon>Panagrolaimoidea</taxon>
        <taxon>Panagrolaimidae</taxon>
        <taxon>Panagrellus</taxon>
    </lineage>
</organism>
<feature type="transmembrane region" description="Helical" evidence="1">
    <location>
        <begin position="15"/>
        <end position="35"/>
    </location>
</feature>
<protein>
    <submittedName>
        <fullName evidence="3">Transmembrane protein</fullName>
    </submittedName>
</protein>
<evidence type="ECO:0000313" key="2">
    <source>
        <dbReference type="Proteomes" id="UP000492821"/>
    </source>
</evidence>
<proteinExistence type="predicted"/>
<dbReference type="WBParaSite" id="Pan_g3387.t1">
    <property type="protein sequence ID" value="Pan_g3387.t1"/>
    <property type="gene ID" value="Pan_g3387"/>
</dbReference>
<dbReference type="AlphaFoldDB" id="A0A7E4ZYD6"/>
<evidence type="ECO:0000313" key="3">
    <source>
        <dbReference type="WBParaSite" id="Pan_g3387.t1"/>
    </source>
</evidence>
<reference evidence="2" key="1">
    <citation type="journal article" date="2013" name="Genetics">
        <title>The draft genome and transcriptome of Panagrellus redivivus are shaped by the harsh demands of a free-living lifestyle.</title>
        <authorList>
            <person name="Srinivasan J."/>
            <person name="Dillman A.R."/>
            <person name="Macchietto M.G."/>
            <person name="Heikkinen L."/>
            <person name="Lakso M."/>
            <person name="Fracchia K.M."/>
            <person name="Antoshechkin I."/>
            <person name="Mortazavi A."/>
            <person name="Wong G."/>
            <person name="Sternberg P.W."/>
        </authorList>
    </citation>
    <scope>NUCLEOTIDE SEQUENCE [LARGE SCALE GENOMIC DNA]</scope>
    <source>
        <strain evidence="2">MT8872</strain>
    </source>
</reference>
<keyword evidence="2" id="KW-1185">Reference proteome</keyword>
<keyword evidence="1" id="KW-0812">Transmembrane</keyword>
<keyword evidence="1" id="KW-0472">Membrane</keyword>
<keyword evidence="1" id="KW-1133">Transmembrane helix</keyword>